<organism evidence="2 3">
    <name type="scientific">Zopfia rhizophila CBS 207.26</name>
    <dbReference type="NCBI Taxonomy" id="1314779"/>
    <lineage>
        <taxon>Eukaryota</taxon>
        <taxon>Fungi</taxon>
        <taxon>Dikarya</taxon>
        <taxon>Ascomycota</taxon>
        <taxon>Pezizomycotina</taxon>
        <taxon>Dothideomycetes</taxon>
        <taxon>Dothideomycetes incertae sedis</taxon>
        <taxon>Zopfiaceae</taxon>
        <taxon>Zopfia</taxon>
    </lineage>
</organism>
<evidence type="ECO:0000313" key="2">
    <source>
        <dbReference type="EMBL" id="KAF2186664.1"/>
    </source>
</evidence>
<keyword evidence="1" id="KW-1133">Transmembrane helix</keyword>
<evidence type="ECO:0000256" key="1">
    <source>
        <dbReference type="SAM" id="Phobius"/>
    </source>
</evidence>
<keyword evidence="1" id="KW-0812">Transmembrane</keyword>
<protein>
    <submittedName>
        <fullName evidence="2">Uncharacterized protein</fullName>
    </submittedName>
</protein>
<reference evidence="2" key="1">
    <citation type="journal article" date="2020" name="Stud. Mycol.">
        <title>101 Dothideomycetes genomes: a test case for predicting lifestyles and emergence of pathogens.</title>
        <authorList>
            <person name="Haridas S."/>
            <person name="Albert R."/>
            <person name="Binder M."/>
            <person name="Bloem J."/>
            <person name="Labutti K."/>
            <person name="Salamov A."/>
            <person name="Andreopoulos B."/>
            <person name="Baker S."/>
            <person name="Barry K."/>
            <person name="Bills G."/>
            <person name="Bluhm B."/>
            <person name="Cannon C."/>
            <person name="Castanera R."/>
            <person name="Culley D."/>
            <person name="Daum C."/>
            <person name="Ezra D."/>
            <person name="Gonzalez J."/>
            <person name="Henrissat B."/>
            <person name="Kuo A."/>
            <person name="Liang C."/>
            <person name="Lipzen A."/>
            <person name="Lutzoni F."/>
            <person name="Magnuson J."/>
            <person name="Mondo S."/>
            <person name="Nolan M."/>
            <person name="Ohm R."/>
            <person name="Pangilinan J."/>
            <person name="Park H.-J."/>
            <person name="Ramirez L."/>
            <person name="Alfaro M."/>
            <person name="Sun H."/>
            <person name="Tritt A."/>
            <person name="Yoshinaga Y."/>
            <person name="Zwiers L.-H."/>
            <person name="Turgeon B."/>
            <person name="Goodwin S."/>
            <person name="Spatafora J."/>
            <person name="Crous P."/>
            <person name="Grigoriev I."/>
        </authorList>
    </citation>
    <scope>NUCLEOTIDE SEQUENCE</scope>
    <source>
        <strain evidence="2">CBS 207.26</strain>
    </source>
</reference>
<feature type="transmembrane region" description="Helical" evidence="1">
    <location>
        <begin position="20"/>
        <end position="40"/>
    </location>
</feature>
<keyword evidence="3" id="KW-1185">Reference proteome</keyword>
<sequence length="62" mass="7214">MWIRVCSKKDSAPRSFLDDSALESGAFAISIYWAGLLFGIDEHIRRHWRRDGAWARLESQAY</sequence>
<name>A0A6A6E4D0_9PEZI</name>
<evidence type="ECO:0000313" key="3">
    <source>
        <dbReference type="Proteomes" id="UP000800200"/>
    </source>
</evidence>
<proteinExistence type="predicted"/>
<dbReference type="Proteomes" id="UP000800200">
    <property type="component" value="Unassembled WGS sequence"/>
</dbReference>
<gene>
    <name evidence="2" type="ORF">K469DRAFT_706653</name>
</gene>
<dbReference type="EMBL" id="ML994629">
    <property type="protein sequence ID" value="KAF2186664.1"/>
    <property type="molecule type" value="Genomic_DNA"/>
</dbReference>
<dbReference type="AlphaFoldDB" id="A0A6A6E4D0"/>
<accession>A0A6A6E4D0</accession>
<keyword evidence="1" id="KW-0472">Membrane</keyword>